<reference evidence="1" key="1">
    <citation type="submission" date="2023-07" db="EMBL/GenBank/DDBJ databases">
        <title>Black Yeasts Isolated from many extreme environments.</title>
        <authorList>
            <person name="Coleine C."/>
            <person name="Stajich J.E."/>
            <person name="Selbmann L."/>
        </authorList>
    </citation>
    <scope>NUCLEOTIDE SEQUENCE</scope>
    <source>
        <strain evidence="1">CCFEE 5714</strain>
    </source>
</reference>
<proteinExistence type="predicted"/>
<sequence length="224" mass="24857">MADFDITDTVPNAQNAKGGQAIESHDGELDFRLFAAPPQAVTAGDTGKTNRIRLRSPSVDNTRAGFVKPERASSYYFSGTLSLPDQKCFEEAAVTGDQVLMLSRLPRPGSSYSWKALHLPATSLDKTISQSHLSRCSALVDGTAPANRKRPGKKYRIKLRIKHRKLQAQKEANKAATEAKEIAEREKRTRRNREKKAKKRLRDKAKRGEPEADKPSDSELDVGD</sequence>
<protein>
    <submittedName>
        <fullName evidence="1">Uncharacterized protein</fullName>
    </submittedName>
</protein>
<comment type="caution">
    <text evidence="1">The sequence shown here is derived from an EMBL/GenBank/DDBJ whole genome shotgun (WGS) entry which is preliminary data.</text>
</comment>
<gene>
    <name evidence="1" type="ORF">LTR37_016961</name>
</gene>
<organism evidence="1 2">
    <name type="scientific">Vermiconidia calcicola</name>
    <dbReference type="NCBI Taxonomy" id="1690605"/>
    <lineage>
        <taxon>Eukaryota</taxon>
        <taxon>Fungi</taxon>
        <taxon>Dikarya</taxon>
        <taxon>Ascomycota</taxon>
        <taxon>Pezizomycotina</taxon>
        <taxon>Dothideomycetes</taxon>
        <taxon>Dothideomycetidae</taxon>
        <taxon>Mycosphaerellales</taxon>
        <taxon>Extremaceae</taxon>
        <taxon>Vermiconidia</taxon>
    </lineage>
</organism>
<name>A0ACC3MLE1_9PEZI</name>
<evidence type="ECO:0000313" key="1">
    <source>
        <dbReference type="EMBL" id="KAK3698391.1"/>
    </source>
</evidence>
<evidence type="ECO:0000313" key="2">
    <source>
        <dbReference type="Proteomes" id="UP001281147"/>
    </source>
</evidence>
<keyword evidence="2" id="KW-1185">Reference proteome</keyword>
<accession>A0ACC3MLE1</accession>
<dbReference type="Proteomes" id="UP001281147">
    <property type="component" value="Unassembled WGS sequence"/>
</dbReference>
<dbReference type="EMBL" id="JAUTXU010000211">
    <property type="protein sequence ID" value="KAK3698391.1"/>
    <property type="molecule type" value="Genomic_DNA"/>
</dbReference>